<organism evidence="2 3">
    <name type="scientific">[Myrmecia] bisecta</name>
    <dbReference type="NCBI Taxonomy" id="41462"/>
    <lineage>
        <taxon>Eukaryota</taxon>
        <taxon>Viridiplantae</taxon>
        <taxon>Chlorophyta</taxon>
        <taxon>core chlorophytes</taxon>
        <taxon>Trebouxiophyceae</taxon>
        <taxon>Trebouxiales</taxon>
        <taxon>Trebouxiaceae</taxon>
        <taxon>Myrmecia</taxon>
    </lineage>
</organism>
<dbReference type="EMBL" id="JALJOR010000010">
    <property type="protein sequence ID" value="KAK9809831.1"/>
    <property type="molecule type" value="Genomic_DNA"/>
</dbReference>
<protein>
    <recommendedName>
        <fullName evidence="4">Protein FAM136A</fullName>
    </recommendedName>
</protein>
<keyword evidence="3" id="KW-1185">Reference proteome</keyword>
<evidence type="ECO:0008006" key="4">
    <source>
        <dbReference type="Google" id="ProtNLM"/>
    </source>
</evidence>
<evidence type="ECO:0000313" key="2">
    <source>
        <dbReference type="EMBL" id="KAK9809831.1"/>
    </source>
</evidence>
<accession>A0AAW1P8S1</accession>
<dbReference type="InterPro" id="IPR008560">
    <property type="entry name" value="DUF842_euk"/>
</dbReference>
<dbReference type="GO" id="GO:0005737">
    <property type="term" value="C:cytoplasm"/>
    <property type="evidence" value="ECO:0007669"/>
    <property type="project" value="TreeGrafter"/>
</dbReference>
<comment type="caution">
    <text evidence="2">The sequence shown here is derived from an EMBL/GenBank/DDBJ whole genome shotgun (WGS) entry which is preliminary data.</text>
</comment>
<dbReference type="Pfam" id="PF05811">
    <property type="entry name" value="DUF842"/>
    <property type="match status" value="1"/>
</dbReference>
<comment type="similarity">
    <text evidence="1">Belongs to the FAM136 family.</text>
</comment>
<evidence type="ECO:0000256" key="1">
    <source>
        <dbReference type="ARBA" id="ARBA00009952"/>
    </source>
</evidence>
<dbReference type="Proteomes" id="UP001489004">
    <property type="component" value="Unassembled WGS sequence"/>
</dbReference>
<dbReference type="PANTHER" id="PTHR21096">
    <property type="entry name" value="PROTEIN FAM136A"/>
    <property type="match status" value="1"/>
</dbReference>
<reference evidence="2 3" key="1">
    <citation type="journal article" date="2024" name="Nat. Commun.">
        <title>Phylogenomics reveals the evolutionary origins of lichenization in chlorophyte algae.</title>
        <authorList>
            <person name="Puginier C."/>
            <person name="Libourel C."/>
            <person name="Otte J."/>
            <person name="Skaloud P."/>
            <person name="Haon M."/>
            <person name="Grisel S."/>
            <person name="Petersen M."/>
            <person name="Berrin J.G."/>
            <person name="Delaux P.M."/>
            <person name="Dal Grande F."/>
            <person name="Keller J."/>
        </authorList>
    </citation>
    <scope>NUCLEOTIDE SEQUENCE [LARGE SCALE GENOMIC DNA]</scope>
    <source>
        <strain evidence="2 3">SAG 2043</strain>
    </source>
</reference>
<gene>
    <name evidence="2" type="ORF">WJX72_000021</name>
</gene>
<dbReference type="AlphaFoldDB" id="A0AAW1P8S1"/>
<evidence type="ECO:0000313" key="3">
    <source>
        <dbReference type="Proteomes" id="UP001489004"/>
    </source>
</evidence>
<proteinExistence type="inferred from homology"/>
<dbReference type="PANTHER" id="PTHR21096:SF0">
    <property type="entry name" value="PROTEIN FAM136A"/>
    <property type="match status" value="1"/>
</dbReference>
<name>A0AAW1P8S1_9CHLO</name>
<sequence length="143" mass="15712">MSSPEERAAGVSKALTALVEDLEKSELRPRQKDSFVCSARCCDSSASQQNLQQCCEACSTSVRVAEQVVNRSLATFQERLQRCAQRCSDVAQESMPTKPSDKDIAKAQGRAAECLADCAQQYEQQVPKLGQDIRAQLQQAAQR</sequence>